<protein>
    <submittedName>
        <fullName evidence="1">Uncharacterized protein</fullName>
    </submittedName>
</protein>
<keyword evidence="2" id="KW-1185">Reference proteome</keyword>
<reference evidence="1" key="1">
    <citation type="submission" date="2020-02" db="EMBL/GenBank/DDBJ databases">
        <authorList>
            <person name="Palmer J.M."/>
        </authorList>
    </citation>
    <scope>NUCLEOTIDE SEQUENCE</scope>
    <source>
        <strain evidence="1">EPUS1.4</strain>
        <tissue evidence="1">Thallus</tissue>
    </source>
</reference>
<dbReference type="AlphaFoldDB" id="A0A8H7AIR1"/>
<sequence>MFRWNQNRSPVEYVDEKVEKPYKKGYEKQKVPSSTDPSYPCRKCTARGLSANHYEQNYPLRGDKHKKGLPATAWLRPKFSGKRMSTVQWSPDFQQ</sequence>
<organism evidence="1 2">
    <name type="scientific">Endocarpon pusillum</name>
    <dbReference type="NCBI Taxonomy" id="364733"/>
    <lineage>
        <taxon>Eukaryota</taxon>
        <taxon>Fungi</taxon>
        <taxon>Dikarya</taxon>
        <taxon>Ascomycota</taxon>
        <taxon>Pezizomycotina</taxon>
        <taxon>Eurotiomycetes</taxon>
        <taxon>Chaetothyriomycetidae</taxon>
        <taxon>Verrucariales</taxon>
        <taxon>Verrucariaceae</taxon>
        <taxon>Endocarpon</taxon>
    </lineage>
</organism>
<evidence type="ECO:0000313" key="2">
    <source>
        <dbReference type="Proteomes" id="UP000606974"/>
    </source>
</evidence>
<accession>A0A8H7AIR1</accession>
<name>A0A8H7AIR1_9EURO</name>
<dbReference type="EMBL" id="JAACFV010000048">
    <property type="protein sequence ID" value="KAF7508889.1"/>
    <property type="molecule type" value="Genomic_DNA"/>
</dbReference>
<evidence type="ECO:0000313" key="1">
    <source>
        <dbReference type="EMBL" id="KAF7508889.1"/>
    </source>
</evidence>
<dbReference type="Proteomes" id="UP000606974">
    <property type="component" value="Unassembled WGS sequence"/>
</dbReference>
<comment type="caution">
    <text evidence="1">The sequence shown here is derived from an EMBL/GenBank/DDBJ whole genome shotgun (WGS) entry which is preliminary data.</text>
</comment>
<proteinExistence type="predicted"/>
<gene>
    <name evidence="1" type="ORF">GJ744_008598</name>
</gene>